<gene>
    <name evidence="3" type="ORF">ABWK59_05365</name>
</gene>
<keyword evidence="2" id="KW-0732">Signal</keyword>
<proteinExistence type="predicted"/>
<dbReference type="AlphaFoldDB" id="A0AAU8JTD0"/>
<dbReference type="RefSeq" id="WP_354638250.1">
    <property type="nucleotide sequence ID" value="NZ_CP159872.1"/>
</dbReference>
<feature type="signal peptide" evidence="2">
    <location>
        <begin position="1"/>
        <end position="28"/>
    </location>
</feature>
<feature type="chain" id="PRO_5043381012" description="Substrate-binding family protein" evidence="2">
    <location>
        <begin position="29"/>
        <end position="59"/>
    </location>
</feature>
<dbReference type="EMBL" id="CP159872">
    <property type="protein sequence ID" value="XCM78393.1"/>
    <property type="molecule type" value="Genomic_DNA"/>
</dbReference>
<evidence type="ECO:0000313" key="3">
    <source>
        <dbReference type="EMBL" id="XCM78393.1"/>
    </source>
</evidence>
<accession>A0AAU8JTD0</accession>
<name>A0AAU8JTD0_9ACTN</name>
<sequence>MTSTTRPLGTLLAAAVLTAATACSTAGASGDTVEVVVGYSSVPPVGGRHDAAREDGSDR</sequence>
<protein>
    <recommendedName>
        <fullName evidence="4">Substrate-binding family protein</fullName>
    </recommendedName>
</protein>
<organism evidence="3">
    <name type="scientific">Kitasatospora camelliae</name>
    <dbReference type="NCBI Taxonomy" id="3156397"/>
    <lineage>
        <taxon>Bacteria</taxon>
        <taxon>Bacillati</taxon>
        <taxon>Actinomycetota</taxon>
        <taxon>Actinomycetes</taxon>
        <taxon>Kitasatosporales</taxon>
        <taxon>Streptomycetaceae</taxon>
        <taxon>Kitasatospora</taxon>
    </lineage>
</organism>
<evidence type="ECO:0008006" key="4">
    <source>
        <dbReference type="Google" id="ProtNLM"/>
    </source>
</evidence>
<feature type="region of interest" description="Disordered" evidence="1">
    <location>
        <begin position="40"/>
        <end position="59"/>
    </location>
</feature>
<evidence type="ECO:0000256" key="1">
    <source>
        <dbReference type="SAM" id="MobiDB-lite"/>
    </source>
</evidence>
<evidence type="ECO:0000256" key="2">
    <source>
        <dbReference type="SAM" id="SignalP"/>
    </source>
</evidence>
<dbReference type="PROSITE" id="PS51257">
    <property type="entry name" value="PROKAR_LIPOPROTEIN"/>
    <property type="match status" value="1"/>
</dbReference>
<feature type="compositionally biased region" description="Basic and acidic residues" evidence="1">
    <location>
        <begin position="47"/>
        <end position="59"/>
    </location>
</feature>
<dbReference type="KEGG" id="kcm:ABWK59_05365"/>
<reference evidence="3" key="1">
    <citation type="submission" date="2024-06" db="EMBL/GenBank/DDBJ databases">
        <title>The genome sequences of Kitasatospora sp. strain HUAS MG31.</title>
        <authorList>
            <person name="Mo P."/>
        </authorList>
    </citation>
    <scope>NUCLEOTIDE SEQUENCE</scope>
    <source>
        <strain evidence="3">HUAS MG31</strain>
    </source>
</reference>